<feature type="transmembrane region" description="Helical" evidence="3">
    <location>
        <begin position="12"/>
        <end position="31"/>
    </location>
</feature>
<feature type="compositionally biased region" description="Gly residues" evidence="2">
    <location>
        <begin position="233"/>
        <end position="247"/>
    </location>
</feature>
<accession>A0A3A5H7I6</accession>
<feature type="transmembrane region" description="Helical" evidence="3">
    <location>
        <begin position="173"/>
        <end position="193"/>
    </location>
</feature>
<dbReference type="CDD" id="cd05829">
    <property type="entry name" value="Sortase_F"/>
    <property type="match status" value="1"/>
</dbReference>
<dbReference type="AlphaFoldDB" id="A0A3A5H7I6"/>
<feature type="region of interest" description="Disordered" evidence="2">
    <location>
        <begin position="198"/>
        <end position="247"/>
    </location>
</feature>
<dbReference type="InterPro" id="IPR042001">
    <property type="entry name" value="Sortase_F"/>
</dbReference>
<organism evidence="4 5">
    <name type="scientific">Nocardioides cavernaquae</name>
    <dbReference type="NCBI Taxonomy" id="2321396"/>
    <lineage>
        <taxon>Bacteria</taxon>
        <taxon>Bacillati</taxon>
        <taxon>Actinomycetota</taxon>
        <taxon>Actinomycetes</taxon>
        <taxon>Propionibacteriales</taxon>
        <taxon>Nocardioidaceae</taxon>
        <taxon>Nocardioides</taxon>
    </lineage>
</organism>
<dbReference type="OrthoDB" id="4546196at2"/>
<comment type="caution">
    <text evidence="4">The sequence shown here is derived from an EMBL/GenBank/DDBJ whole genome shotgun (WGS) entry which is preliminary data.</text>
</comment>
<dbReference type="Gene3D" id="2.40.260.10">
    <property type="entry name" value="Sortase"/>
    <property type="match status" value="1"/>
</dbReference>
<feature type="transmembrane region" description="Helical" evidence="3">
    <location>
        <begin position="101"/>
        <end position="124"/>
    </location>
</feature>
<evidence type="ECO:0000256" key="2">
    <source>
        <dbReference type="SAM" id="MobiDB-lite"/>
    </source>
</evidence>
<dbReference type="Pfam" id="PF04203">
    <property type="entry name" value="Sortase"/>
    <property type="match status" value="1"/>
</dbReference>
<evidence type="ECO:0000256" key="1">
    <source>
        <dbReference type="ARBA" id="ARBA00022801"/>
    </source>
</evidence>
<gene>
    <name evidence="4" type="ORF">D4739_06790</name>
</gene>
<evidence type="ECO:0000313" key="4">
    <source>
        <dbReference type="EMBL" id="RJS45961.1"/>
    </source>
</evidence>
<protein>
    <submittedName>
        <fullName evidence="4">Class F sortase</fullName>
    </submittedName>
</protein>
<feature type="transmembrane region" description="Helical" evidence="3">
    <location>
        <begin position="68"/>
        <end position="89"/>
    </location>
</feature>
<keyword evidence="1" id="KW-0378">Hydrolase</keyword>
<evidence type="ECO:0000256" key="3">
    <source>
        <dbReference type="SAM" id="Phobius"/>
    </source>
</evidence>
<keyword evidence="3" id="KW-0812">Transmembrane</keyword>
<reference evidence="5" key="1">
    <citation type="submission" date="2018-09" db="EMBL/GenBank/DDBJ databases">
        <authorList>
            <person name="Zhu H."/>
        </authorList>
    </citation>
    <scope>NUCLEOTIDE SEQUENCE [LARGE SCALE GENOMIC DNA]</scope>
    <source>
        <strain evidence="5">K1W22B-1</strain>
    </source>
</reference>
<dbReference type="RefSeq" id="WP_120059861.1">
    <property type="nucleotide sequence ID" value="NZ_QYRP01000002.1"/>
</dbReference>
<dbReference type="Proteomes" id="UP000276542">
    <property type="component" value="Unassembled WGS sequence"/>
</dbReference>
<dbReference type="EMBL" id="QYRP01000002">
    <property type="protein sequence ID" value="RJS45961.1"/>
    <property type="molecule type" value="Genomic_DNA"/>
</dbReference>
<dbReference type="GO" id="GO:0016787">
    <property type="term" value="F:hydrolase activity"/>
    <property type="evidence" value="ECO:0007669"/>
    <property type="project" value="UniProtKB-KW"/>
</dbReference>
<keyword evidence="3" id="KW-0472">Membrane</keyword>
<evidence type="ECO:0000313" key="5">
    <source>
        <dbReference type="Proteomes" id="UP000276542"/>
    </source>
</evidence>
<dbReference type="InterPro" id="IPR005754">
    <property type="entry name" value="Sortase"/>
</dbReference>
<proteinExistence type="predicted"/>
<keyword evidence="3" id="KW-1133">Transmembrane helix</keyword>
<sequence length="398" mass="42245">MTPTLAGRLQTRLALSLLLGVPVAVLAAIVLDTLTLGGALLGLVVITGLGLGWDLLHNALQERRWDGDWPRVFTLLSWLPEAASSWLVLRAFDAAAPLGTHLAYFTMVWGAVLLGRAVILPVLLPRWRHQGQRLAGAVPSTTVPATTPSPEAAPRQLGARTLFPRLQPTQQRLATLVLFVGVVASVVLLAPLLERDDTSPAANDPRLANGEGFQSTSKRKTHVHEDGDVHVHGPGGDAADGTAGGGAKLATWDTRARLRPAYVEFRAGRVATPLRKARMTAEGVLVTPDPLQAAWFGQGAAPGQRGPAVLIGSLDSVFAGLHHAKPGQALRVVRADGSQIDFTVDRVTEVDARSFPTQKVYGADDDPLLRLVGYDDDSGRNTIVFAHAVSMVESPAEG</sequence>
<feature type="transmembrane region" description="Helical" evidence="3">
    <location>
        <begin position="37"/>
        <end position="56"/>
    </location>
</feature>
<name>A0A3A5H7I6_9ACTN</name>
<keyword evidence="5" id="KW-1185">Reference proteome</keyword>
<dbReference type="InterPro" id="IPR023365">
    <property type="entry name" value="Sortase_dom-sf"/>
</dbReference>